<dbReference type="GO" id="GO:0006493">
    <property type="term" value="P:protein O-linked glycosylation"/>
    <property type="evidence" value="ECO:0007669"/>
    <property type="project" value="InterPro"/>
</dbReference>
<proteinExistence type="predicted"/>
<evidence type="ECO:0000259" key="9">
    <source>
        <dbReference type="Pfam" id="PF02366"/>
    </source>
</evidence>
<name>A0A0F9GWZ8_9ZZZZ</name>
<sequence length="188" mass="20481">MVLILLSCFYYLPGISSFPATDRDESRFAQASRQMLESGDFVDIRFQQTPRHKKPIGIYWLQAASAALTVGRESSSIWAYRLPSFIGATLAVLMTFFFGQALFSKKTALLGAAILSSSLLLTVEAHLAKTDAVLLLAIVLMQGALGKIYLGTQKNRNTGMMAAMVFWAACGFGILLKGPISFIIALMT</sequence>
<evidence type="ECO:0000256" key="7">
    <source>
        <dbReference type="ARBA" id="ARBA00023136"/>
    </source>
</evidence>
<dbReference type="EMBL" id="LAZR01026779">
    <property type="protein sequence ID" value="KKL67687.1"/>
    <property type="molecule type" value="Genomic_DNA"/>
</dbReference>
<keyword evidence="4" id="KW-0808">Transferase</keyword>
<accession>A0A0F9GWZ8</accession>
<evidence type="ECO:0000256" key="8">
    <source>
        <dbReference type="SAM" id="Phobius"/>
    </source>
</evidence>
<feature type="transmembrane region" description="Helical" evidence="8">
    <location>
        <begin position="133"/>
        <end position="150"/>
    </location>
</feature>
<dbReference type="GO" id="GO:0000030">
    <property type="term" value="F:mannosyltransferase activity"/>
    <property type="evidence" value="ECO:0007669"/>
    <property type="project" value="InterPro"/>
</dbReference>
<feature type="transmembrane region" description="Helical" evidence="8">
    <location>
        <begin position="162"/>
        <end position="187"/>
    </location>
</feature>
<gene>
    <name evidence="10" type="ORF">LCGC14_2132510</name>
</gene>
<comment type="subcellular location">
    <subcellularLocation>
        <location evidence="1">Cell membrane</location>
        <topology evidence="1">Multi-pass membrane protein</topology>
    </subcellularLocation>
</comment>
<dbReference type="GO" id="GO:0016763">
    <property type="term" value="F:pentosyltransferase activity"/>
    <property type="evidence" value="ECO:0007669"/>
    <property type="project" value="TreeGrafter"/>
</dbReference>
<evidence type="ECO:0000256" key="4">
    <source>
        <dbReference type="ARBA" id="ARBA00022679"/>
    </source>
</evidence>
<evidence type="ECO:0000256" key="3">
    <source>
        <dbReference type="ARBA" id="ARBA00022676"/>
    </source>
</evidence>
<evidence type="ECO:0000313" key="10">
    <source>
        <dbReference type="EMBL" id="KKL67687.1"/>
    </source>
</evidence>
<comment type="caution">
    <text evidence="10">The sequence shown here is derived from an EMBL/GenBank/DDBJ whole genome shotgun (WGS) entry which is preliminary data.</text>
</comment>
<keyword evidence="7 8" id="KW-0472">Membrane</keyword>
<dbReference type="Pfam" id="PF02366">
    <property type="entry name" value="PMT"/>
    <property type="match status" value="1"/>
</dbReference>
<dbReference type="GO" id="GO:0005886">
    <property type="term" value="C:plasma membrane"/>
    <property type="evidence" value="ECO:0007669"/>
    <property type="project" value="UniProtKB-SubCell"/>
</dbReference>
<evidence type="ECO:0000256" key="5">
    <source>
        <dbReference type="ARBA" id="ARBA00022692"/>
    </source>
</evidence>
<dbReference type="AlphaFoldDB" id="A0A0F9GWZ8"/>
<dbReference type="InterPro" id="IPR050297">
    <property type="entry name" value="LipidA_mod_glycosyltrf_83"/>
</dbReference>
<reference evidence="10" key="1">
    <citation type="journal article" date="2015" name="Nature">
        <title>Complex archaea that bridge the gap between prokaryotes and eukaryotes.</title>
        <authorList>
            <person name="Spang A."/>
            <person name="Saw J.H."/>
            <person name="Jorgensen S.L."/>
            <person name="Zaremba-Niedzwiedzka K."/>
            <person name="Martijn J."/>
            <person name="Lind A.E."/>
            <person name="van Eijk R."/>
            <person name="Schleper C."/>
            <person name="Guy L."/>
            <person name="Ettema T.J."/>
        </authorList>
    </citation>
    <scope>NUCLEOTIDE SEQUENCE</scope>
</reference>
<feature type="transmembrane region" description="Helical" evidence="8">
    <location>
        <begin position="78"/>
        <end position="97"/>
    </location>
</feature>
<dbReference type="PANTHER" id="PTHR33908">
    <property type="entry name" value="MANNOSYLTRANSFERASE YKCB-RELATED"/>
    <property type="match status" value="1"/>
</dbReference>
<evidence type="ECO:0000256" key="6">
    <source>
        <dbReference type="ARBA" id="ARBA00022989"/>
    </source>
</evidence>
<feature type="transmembrane region" description="Helical" evidence="8">
    <location>
        <begin position="109"/>
        <end position="127"/>
    </location>
</feature>
<dbReference type="PANTHER" id="PTHR33908:SF3">
    <property type="entry name" value="UNDECAPRENYL PHOSPHATE-ALPHA-4-AMINO-4-DEOXY-L-ARABINOSE ARABINOSYL TRANSFERASE"/>
    <property type="match status" value="1"/>
</dbReference>
<keyword evidence="5 8" id="KW-0812">Transmembrane</keyword>
<organism evidence="10">
    <name type="scientific">marine sediment metagenome</name>
    <dbReference type="NCBI Taxonomy" id="412755"/>
    <lineage>
        <taxon>unclassified sequences</taxon>
        <taxon>metagenomes</taxon>
        <taxon>ecological metagenomes</taxon>
    </lineage>
</organism>
<evidence type="ECO:0000256" key="1">
    <source>
        <dbReference type="ARBA" id="ARBA00004651"/>
    </source>
</evidence>
<evidence type="ECO:0000256" key="2">
    <source>
        <dbReference type="ARBA" id="ARBA00022475"/>
    </source>
</evidence>
<dbReference type="GO" id="GO:0009103">
    <property type="term" value="P:lipopolysaccharide biosynthetic process"/>
    <property type="evidence" value="ECO:0007669"/>
    <property type="project" value="TreeGrafter"/>
</dbReference>
<feature type="non-terminal residue" evidence="10">
    <location>
        <position position="188"/>
    </location>
</feature>
<keyword evidence="6 8" id="KW-1133">Transmembrane helix</keyword>
<dbReference type="GO" id="GO:0010041">
    <property type="term" value="P:response to iron(III) ion"/>
    <property type="evidence" value="ECO:0007669"/>
    <property type="project" value="TreeGrafter"/>
</dbReference>
<keyword evidence="2" id="KW-1003">Cell membrane</keyword>
<feature type="domain" description="ArnT-like N-terminal" evidence="9">
    <location>
        <begin position="24"/>
        <end position="186"/>
    </location>
</feature>
<protein>
    <recommendedName>
        <fullName evidence="9">ArnT-like N-terminal domain-containing protein</fullName>
    </recommendedName>
</protein>
<dbReference type="InterPro" id="IPR003342">
    <property type="entry name" value="ArnT-like_N"/>
</dbReference>
<keyword evidence="3" id="KW-0328">Glycosyltransferase</keyword>